<dbReference type="PIRSF" id="PIRSF000429">
    <property type="entry name" value="Ac-CoA_Ac_transf"/>
    <property type="match status" value="1"/>
</dbReference>
<feature type="domain" description="Thiolase N-terminal" evidence="8">
    <location>
        <begin position="6"/>
        <end position="263"/>
    </location>
</feature>
<dbReference type="AlphaFoldDB" id="A0A1I0DU38"/>
<dbReference type="GO" id="GO:0042619">
    <property type="term" value="P:poly-hydroxybutyrate biosynthetic process"/>
    <property type="evidence" value="ECO:0007669"/>
    <property type="project" value="UniProtKB-KW"/>
</dbReference>
<evidence type="ECO:0000259" key="8">
    <source>
        <dbReference type="Pfam" id="PF00108"/>
    </source>
</evidence>
<dbReference type="GO" id="GO:0044281">
    <property type="term" value="P:small molecule metabolic process"/>
    <property type="evidence" value="ECO:0007669"/>
    <property type="project" value="UniProtKB-ARBA"/>
</dbReference>
<evidence type="ECO:0000256" key="3">
    <source>
        <dbReference type="ARBA" id="ARBA00022752"/>
    </source>
</evidence>
<evidence type="ECO:0000256" key="2">
    <source>
        <dbReference type="ARBA" id="ARBA00022679"/>
    </source>
</evidence>
<dbReference type="GO" id="GO:0003988">
    <property type="term" value="F:acetyl-CoA C-acyltransferase activity"/>
    <property type="evidence" value="ECO:0007669"/>
    <property type="project" value="UniProtKB-ARBA"/>
</dbReference>
<dbReference type="OrthoDB" id="9764638at2"/>
<evidence type="ECO:0000259" key="9">
    <source>
        <dbReference type="Pfam" id="PF02803"/>
    </source>
</evidence>
<dbReference type="PANTHER" id="PTHR18919">
    <property type="entry name" value="ACETYL-COA C-ACYLTRANSFERASE"/>
    <property type="match status" value="1"/>
</dbReference>
<dbReference type="PROSITE" id="PS00737">
    <property type="entry name" value="THIOLASE_2"/>
    <property type="match status" value="1"/>
</dbReference>
<dbReference type="EMBL" id="FOHO01000004">
    <property type="protein sequence ID" value="SET35834.1"/>
    <property type="molecule type" value="Genomic_DNA"/>
</dbReference>
<reference evidence="10 11" key="1">
    <citation type="submission" date="2016-10" db="EMBL/GenBank/DDBJ databases">
        <authorList>
            <person name="de Groot N.N."/>
        </authorList>
    </citation>
    <scope>NUCLEOTIDE SEQUENCE [LARGE SCALE GENOMIC DNA]</scope>
    <source>
        <strain evidence="10 11">DSM 17862</strain>
    </source>
</reference>
<protein>
    <submittedName>
        <fullName evidence="10">Acetyl-CoA C-acetyltransferase</fullName>
    </submittedName>
</protein>
<evidence type="ECO:0000256" key="7">
    <source>
        <dbReference type="RuleBase" id="RU003557"/>
    </source>
</evidence>
<dbReference type="Pfam" id="PF00108">
    <property type="entry name" value="Thiolase_N"/>
    <property type="match status" value="1"/>
</dbReference>
<keyword evidence="4 7" id="KW-0012">Acyltransferase</keyword>
<dbReference type="InterPro" id="IPR020617">
    <property type="entry name" value="Thiolase_C"/>
</dbReference>
<evidence type="ECO:0000256" key="5">
    <source>
        <dbReference type="ARBA" id="ARBA00037924"/>
    </source>
</evidence>
<dbReference type="InterPro" id="IPR020613">
    <property type="entry name" value="Thiolase_CS"/>
</dbReference>
<dbReference type="CDD" id="cd00751">
    <property type="entry name" value="thiolase"/>
    <property type="match status" value="1"/>
</dbReference>
<dbReference type="FunFam" id="3.40.47.10:FF:000010">
    <property type="entry name" value="Acetyl-CoA acetyltransferase (Thiolase)"/>
    <property type="match status" value="1"/>
</dbReference>
<name>A0A1I0DU38_9RHOB</name>
<dbReference type="STRING" id="364199.SAMN04489858_104299"/>
<comment type="similarity">
    <text evidence="1 7">Belongs to the thiolase-like superfamily. Thiolase family.</text>
</comment>
<accession>A0A1I0DU38</accession>
<dbReference type="Gene3D" id="3.40.47.10">
    <property type="match status" value="1"/>
</dbReference>
<dbReference type="InterPro" id="IPR020616">
    <property type="entry name" value="Thiolase_N"/>
</dbReference>
<organism evidence="10 11">
    <name type="scientific">Paracoccus homiensis</name>
    <dbReference type="NCBI Taxonomy" id="364199"/>
    <lineage>
        <taxon>Bacteria</taxon>
        <taxon>Pseudomonadati</taxon>
        <taxon>Pseudomonadota</taxon>
        <taxon>Alphaproteobacteria</taxon>
        <taxon>Rhodobacterales</taxon>
        <taxon>Paracoccaceae</taxon>
        <taxon>Paracoccus</taxon>
    </lineage>
</organism>
<evidence type="ECO:0000313" key="10">
    <source>
        <dbReference type="EMBL" id="SET35834.1"/>
    </source>
</evidence>
<keyword evidence="11" id="KW-1185">Reference proteome</keyword>
<dbReference type="NCBIfam" id="TIGR01930">
    <property type="entry name" value="AcCoA-C-Actrans"/>
    <property type="match status" value="1"/>
</dbReference>
<evidence type="ECO:0000256" key="1">
    <source>
        <dbReference type="ARBA" id="ARBA00010982"/>
    </source>
</evidence>
<feature type="active site" description="Proton acceptor" evidence="6">
    <location>
        <position position="351"/>
    </location>
</feature>
<gene>
    <name evidence="10" type="ORF">SAMN04489858_104299</name>
</gene>
<sequence length="396" mass="41396">MLQGYIYDGLRSPFGRHAGALSGIRPDDLAAQVTRALIARSDLPTDRIEDVIMGNVCQSGEDSRNVARFIGLLAGAPETAGGLTVNRLCGSGMAAALDAARSITVGEADLYVAGGTESMTRAPFVMAKSASAWARQPEVYDTTIGTRFPNREFGRKFGDYTMPQTADNLAADYKIARAECDAYAYASQQRYEAARAEGFFKDEIHPIEIAGRKGAVTVVDADEHPRPDTSLDKMASLKPLFEGGVVTAANASGVNDGAGALLIGGRDLGPQPRARIVSGAIAGVPPRIMGIGPGFAVPKALERAGLTLADMDLIEINEAFASQVLACCKQLGLDPGDSRLNPNGGAIAVGHPLGASGARIILTAMRQLERSGGRYACLSMCVGVGQGIAMVIERVG</sequence>
<evidence type="ECO:0000313" key="11">
    <source>
        <dbReference type="Proteomes" id="UP000199180"/>
    </source>
</evidence>
<evidence type="ECO:0000256" key="4">
    <source>
        <dbReference type="ARBA" id="ARBA00023315"/>
    </source>
</evidence>
<dbReference type="InterPro" id="IPR002155">
    <property type="entry name" value="Thiolase"/>
</dbReference>
<dbReference type="PANTHER" id="PTHR18919:SF107">
    <property type="entry name" value="ACETYL-COA ACETYLTRANSFERASE, CYTOSOLIC"/>
    <property type="match status" value="1"/>
</dbReference>
<feature type="active site" description="Proton acceptor" evidence="6">
    <location>
        <position position="381"/>
    </location>
</feature>
<dbReference type="Pfam" id="PF02803">
    <property type="entry name" value="Thiolase_C"/>
    <property type="match status" value="1"/>
</dbReference>
<keyword evidence="2 7" id="KW-0808">Transferase</keyword>
<dbReference type="SUPFAM" id="SSF53901">
    <property type="entry name" value="Thiolase-like"/>
    <property type="match status" value="2"/>
</dbReference>
<dbReference type="Proteomes" id="UP000199180">
    <property type="component" value="Unassembled WGS sequence"/>
</dbReference>
<keyword evidence="3" id="KW-0583">PHB biosynthesis</keyword>
<comment type="pathway">
    <text evidence="5">Metabolic intermediate biosynthesis; (R)-mevalonate biosynthesis; (R)-mevalonate from acetyl-CoA: step 1/3.</text>
</comment>
<feature type="active site" description="Acyl-thioester intermediate" evidence="6">
    <location>
        <position position="89"/>
    </location>
</feature>
<feature type="domain" description="Thiolase C-terminal" evidence="9">
    <location>
        <begin position="271"/>
        <end position="394"/>
    </location>
</feature>
<evidence type="ECO:0000256" key="6">
    <source>
        <dbReference type="PIRSR" id="PIRSR000429-1"/>
    </source>
</evidence>
<dbReference type="InterPro" id="IPR016039">
    <property type="entry name" value="Thiolase-like"/>
</dbReference>
<proteinExistence type="inferred from homology"/>